<evidence type="ECO:0000259" key="3">
    <source>
        <dbReference type="Pfam" id="PF25545"/>
    </source>
</evidence>
<evidence type="ECO:0000256" key="2">
    <source>
        <dbReference type="SAM" id="MobiDB-lite"/>
    </source>
</evidence>
<dbReference type="Pfam" id="PF25545">
    <property type="entry name" value="DUF7924"/>
    <property type="match status" value="1"/>
</dbReference>
<protein>
    <recommendedName>
        <fullName evidence="3">DUF7924 domain-containing protein</fullName>
    </recommendedName>
</protein>
<proteinExistence type="predicted"/>
<dbReference type="EMBL" id="NAJM01000018">
    <property type="protein sequence ID" value="RVX71361.1"/>
    <property type="molecule type" value="Genomic_DNA"/>
</dbReference>
<dbReference type="PANTHER" id="PTHR42470">
    <property type="entry name" value="VAST DOMAIN-CONTAINING PROTEIN"/>
    <property type="match status" value="1"/>
</dbReference>
<feature type="compositionally biased region" description="Basic and acidic residues" evidence="2">
    <location>
        <begin position="466"/>
        <end position="475"/>
    </location>
</feature>
<organism evidence="4 5">
    <name type="scientific">Exophiala mesophila</name>
    <name type="common">Black yeast-like fungus</name>
    <dbReference type="NCBI Taxonomy" id="212818"/>
    <lineage>
        <taxon>Eukaryota</taxon>
        <taxon>Fungi</taxon>
        <taxon>Dikarya</taxon>
        <taxon>Ascomycota</taxon>
        <taxon>Pezizomycotina</taxon>
        <taxon>Eurotiomycetes</taxon>
        <taxon>Chaetothyriomycetidae</taxon>
        <taxon>Chaetothyriales</taxon>
        <taxon>Herpotrichiellaceae</taxon>
        <taxon>Exophiala</taxon>
    </lineage>
</organism>
<feature type="domain" description="DUF7924" evidence="3">
    <location>
        <begin position="127"/>
        <end position="310"/>
    </location>
</feature>
<evidence type="ECO:0000313" key="4">
    <source>
        <dbReference type="EMBL" id="RVX71361.1"/>
    </source>
</evidence>
<comment type="caution">
    <text evidence="4">The sequence shown here is derived from an EMBL/GenBank/DDBJ whole genome shotgun (WGS) entry which is preliminary data.</text>
</comment>
<evidence type="ECO:0000256" key="1">
    <source>
        <dbReference type="SAM" id="Coils"/>
    </source>
</evidence>
<feature type="compositionally biased region" description="Low complexity" evidence="2">
    <location>
        <begin position="1"/>
        <end position="10"/>
    </location>
</feature>
<dbReference type="InterPro" id="IPR057684">
    <property type="entry name" value="DUF7924"/>
</dbReference>
<feature type="region of interest" description="Disordered" evidence="2">
    <location>
        <begin position="466"/>
        <end position="526"/>
    </location>
</feature>
<evidence type="ECO:0000313" key="5">
    <source>
        <dbReference type="Proteomes" id="UP000288859"/>
    </source>
</evidence>
<reference evidence="4 5" key="1">
    <citation type="submission" date="2017-03" db="EMBL/GenBank/DDBJ databases">
        <title>Genomes of endolithic fungi from Antarctica.</title>
        <authorList>
            <person name="Coleine C."/>
            <person name="Masonjones S."/>
            <person name="Stajich J.E."/>
        </authorList>
    </citation>
    <scope>NUCLEOTIDE SEQUENCE [LARGE SCALE GENOMIC DNA]</scope>
    <source>
        <strain evidence="4 5">CCFEE 6314</strain>
    </source>
</reference>
<gene>
    <name evidence="4" type="ORF">B0A52_04935</name>
</gene>
<dbReference type="Proteomes" id="UP000288859">
    <property type="component" value="Unassembled WGS sequence"/>
</dbReference>
<dbReference type="AlphaFoldDB" id="A0A438N736"/>
<accession>A0A438N736</accession>
<feature type="coiled-coil region" evidence="1">
    <location>
        <begin position="436"/>
        <end position="463"/>
    </location>
</feature>
<feature type="compositionally biased region" description="Low complexity" evidence="2">
    <location>
        <begin position="499"/>
        <end position="526"/>
    </location>
</feature>
<name>A0A438N736_EXOME</name>
<keyword evidence="1" id="KW-0175">Coiled coil</keyword>
<feature type="compositionally biased region" description="Polar residues" evidence="2">
    <location>
        <begin position="14"/>
        <end position="26"/>
    </location>
</feature>
<feature type="compositionally biased region" description="Polar residues" evidence="2">
    <location>
        <begin position="476"/>
        <end position="487"/>
    </location>
</feature>
<dbReference type="PANTHER" id="PTHR42470:SF2">
    <property type="match status" value="1"/>
</dbReference>
<dbReference type="OrthoDB" id="4136440at2759"/>
<feature type="region of interest" description="Disordered" evidence="2">
    <location>
        <begin position="1"/>
        <end position="28"/>
    </location>
</feature>
<sequence length="590" mass="65000">MSSNSGSSRESNIDTESVSSVTSDLPSASYDGSHLPWRMFRSDVLGPHRIRILESPPKDRIPASFLATVEALSKDLGRFDEQKNSFWGQVLTGRGFGPSPLFPPNLLPPIEHEPRLARCMVPSFSREALPERTTNQMGPLYEISVPHPGLGCGFSSGAFTARELATLPQWLHAGGTVVNFETGYISSGAAMYCPYLTFERAFGNREHRVESANNQCAIGGAFTSRALQMLYAKAWKGHMMPELPISFSCTIDNTFALLNLHWIDHEQTYWMAPLCQFDLSKDVHFSQFLVWTQAIGDWAVAHILPLVKEALDRLQTSEHVPRAPSKLFIDTSVNHSELLLSGLKTTFENIPWRFESEEFTPVSSSTASWGSPLVNDQTFANLSYPTVHAPKSTPPLSAAALMRRRMAAMERSPVVPAAVQTQTQTQTNDFVWQKRLNHAMSEIHELQNQIAAMKADMAQAKVETKVEVHKEKMSNDIKTSATCTESEPATPKATLGGFPSPADSSSPSPSPSPSSSSPMSSIPLSTPTASSLDKFNSIATSMALHGVSALLSHVNLRPMTYGCMANADDGTDMWAPSLLRLQFPFFWRYR</sequence>